<proteinExistence type="predicted"/>
<protein>
    <submittedName>
        <fullName evidence="2">Uncharacterized protein</fullName>
    </submittedName>
</protein>
<evidence type="ECO:0000313" key="2">
    <source>
        <dbReference type="EMBL" id="QDU59562.1"/>
    </source>
</evidence>
<feature type="compositionally biased region" description="Basic residues" evidence="1">
    <location>
        <begin position="10"/>
        <end position="21"/>
    </location>
</feature>
<reference evidence="2 3" key="1">
    <citation type="submission" date="2019-02" db="EMBL/GenBank/DDBJ databases">
        <title>Deep-cultivation of Planctomycetes and their phenomic and genomic characterization uncovers novel biology.</title>
        <authorList>
            <person name="Wiegand S."/>
            <person name="Jogler M."/>
            <person name="Boedeker C."/>
            <person name="Pinto D."/>
            <person name="Vollmers J."/>
            <person name="Rivas-Marin E."/>
            <person name="Kohn T."/>
            <person name="Peeters S.H."/>
            <person name="Heuer A."/>
            <person name="Rast P."/>
            <person name="Oberbeckmann S."/>
            <person name="Bunk B."/>
            <person name="Jeske O."/>
            <person name="Meyerdierks A."/>
            <person name="Storesund J.E."/>
            <person name="Kallscheuer N."/>
            <person name="Luecker S."/>
            <person name="Lage O.M."/>
            <person name="Pohl T."/>
            <person name="Merkel B.J."/>
            <person name="Hornburger P."/>
            <person name="Mueller R.-W."/>
            <person name="Bruemmer F."/>
            <person name="Labrenz M."/>
            <person name="Spormann A.M."/>
            <person name="Op den Camp H."/>
            <person name="Overmann J."/>
            <person name="Amann R."/>
            <person name="Jetten M.S.M."/>
            <person name="Mascher T."/>
            <person name="Medema M.H."/>
            <person name="Devos D.P."/>
            <person name="Kaster A.-K."/>
            <person name="Ovreas L."/>
            <person name="Rohde M."/>
            <person name="Galperin M.Y."/>
            <person name="Jogler C."/>
        </authorList>
    </citation>
    <scope>NUCLEOTIDE SEQUENCE [LARGE SCALE GENOMIC DNA]</scope>
    <source>
        <strain evidence="2 3">Pan216</strain>
    </source>
</reference>
<evidence type="ECO:0000256" key="1">
    <source>
        <dbReference type="SAM" id="MobiDB-lite"/>
    </source>
</evidence>
<dbReference type="Proteomes" id="UP000317093">
    <property type="component" value="Chromosome"/>
</dbReference>
<name>A0A518AXV9_9BACT</name>
<keyword evidence="3" id="KW-1185">Reference proteome</keyword>
<gene>
    <name evidence="2" type="ORF">Pan216_03920</name>
</gene>
<evidence type="ECO:0000313" key="3">
    <source>
        <dbReference type="Proteomes" id="UP000317093"/>
    </source>
</evidence>
<dbReference type="KEGG" id="knv:Pan216_03920"/>
<dbReference type="AlphaFoldDB" id="A0A518AXV9"/>
<sequence>MNKTNGQGRQRNRASAKKPKKTPREELTRWLEMIVKPGEVTELFVKDGIREGLDIRPNFSGFYDSDHLSELVNEAVSWSGNCAGVYFRMNPVLPALLARSKNRVQPSRSVQAASRDDVVRRRLLMIDVDPIRPSGISANEEERKAAVEVARAILKHLKSEGWPRHATVDTGNGYSIFFGVDLPPDDEDLVRRVLKSLDNRFSTDKALVDTSVHDSARLARLPGTKNCKGDEVDDRTHRICRVLKCPDGALTPVPKELLERLAAQEVAPTIPDNPEAQQVGRVLSQALAYVRKMPPAISGKRATTPPSAWPARW</sequence>
<accession>A0A518AXV9</accession>
<dbReference type="OrthoDB" id="263048at2"/>
<feature type="region of interest" description="Disordered" evidence="1">
    <location>
        <begin position="1"/>
        <end position="24"/>
    </location>
</feature>
<organism evidence="2 3">
    <name type="scientific">Kolteria novifilia</name>
    <dbReference type="NCBI Taxonomy" id="2527975"/>
    <lineage>
        <taxon>Bacteria</taxon>
        <taxon>Pseudomonadati</taxon>
        <taxon>Planctomycetota</taxon>
        <taxon>Planctomycetia</taxon>
        <taxon>Kolteriales</taxon>
        <taxon>Kolteriaceae</taxon>
        <taxon>Kolteria</taxon>
    </lineage>
</organism>
<dbReference type="RefSeq" id="WP_145254031.1">
    <property type="nucleotide sequence ID" value="NZ_CP036279.1"/>
</dbReference>
<dbReference type="EMBL" id="CP036279">
    <property type="protein sequence ID" value="QDU59562.1"/>
    <property type="molecule type" value="Genomic_DNA"/>
</dbReference>